<evidence type="ECO:0000313" key="1">
    <source>
        <dbReference type="EMBL" id="MBU5439898.1"/>
    </source>
</evidence>
<sequence>MKKLCFGTFATILKKCMAKRVTQKRLCGTMLLSIAPTYDISGEDGTVSDLILGKKIYHP</sequence>
<gene>
    <name evidence="1" type="ORF">KQI42_17950</name>
</gene>
<reference evidence="1 2" key="1">
    <citation type="submission" date="2021-06" db="EMBL/GenBank/DDBJ databases">
        <authorList>
            <person name="Sun Q."/>
            <person name="Li D."/>
        </authorList>
    </citation>
    <scope>NUCLEOTIDE SEQUENCE [LARGE SCALE GENOMIC DNA]</scope>
    <source>
        <strain evidence="1 2">MSJ-40</strain>
    </source>
</reference>
<dbReference type="EMBL" id="JAHLPM010000020">
    <property type="protein sequence ID" value="MBU5439898.1"/>
    <property type="molecule type" value="Genomic_DNA"/>
</dbReference>
<dbReference type="RefSeq" id="WP_216521757.1">
    <property type="nucleotide sequence ID" value="NZ_JAHLPM010000020.1"/>
</dbReference>
<protein>
    <submittedName>
        <fullName evidence="1">Uncharacterized protein</fullName>
    </submittedName>
</protein>
<organism evidence="1 2">
    <name type="scientific">Tissierella simiarum</name>
    <dbReference type="NCBI Taxonomy" id="2841534"/>
    <lineage>
        <taxon>Bacteria</taxon>
        <taxon>Bacillati</taxon>
        <taxon>Bacillota</taxon>
        <taxon>Tissierellia</taxon>
        <taxon>Tissierellales</taxon>
        <taxon>Tissierellaceae</taxon>
        <taxon>Tissierella</taxon>
    </lineage>
</organism>
<comment type="caution">
    <text evidence="1">The sequence shown here is derived from an EMBL/GenBank/DDBJ whole genome shotgun (WGS) entry which is preliminary data.</text>
</comment>
<dbReference type="Proteomes" id="UP000749471">
    <property type="component" value="Unassembled WGS sequence"/>
</dbReference>
<proteinExistence type="predicted"/>
<evidence type="ECO:0000313" key="2">
    <source>
        <dbReference type="Proteomes" id="UP000749471"/>
    </source>
</evidence>
<accession>A0ABS6ECJ1</accession>
<keyword evidence="2" id="KW-1185">Reference proteome</keyword>
<name>A0ABS6ECJ1_9FIRM</name>